<evidence type="ECO:0000256" key="3">
    <source>
        <dbReference type="ARBA" id="ARBA00019574"/>
    </source>
</evidence>
<organism evidence="5 6">
    <name type="scientific">Hazenella coriacea</name>
    <dbReference type="NCBI Taxonomy" id="1179467"/>
    <lineage>
        <taxon>Bacteria</taxon>
        <taxon>Bacillati</taxon>
        <taxon>Bacillota</taxon>
        <taxon>Bacilli</taxon>
        <taxon>Bacillales</taxon>
        <taxon>Thermoactinomycetaceae</taxon>
        <taxon>Hazenella</taxon>
    </lineage>
</organism>
<evidence type="ECO:0000256" key="4">
    <source>
        <dbReference type="SAM" id="MobiDB-lite"/>
    </source>
</evidence>
<evidence type="ECO:0000313" key="6">
    <source>
        <dbReference type="Proteomes" id="UP000294937"/>
    </source>
</evidence>
<evidence type="ECO:0000256" key="2">
    <source>
        <dbReference type="ARBA" id="ARBA00005721"/>
    </source>
</evidence>
<name>A0A4R3L039_9BACL</name>
<accession>A0A4R3L039</accession>
<evidence type="ECO:0000313" key="5">
    <source>
        <dbReference type="EMBL" id="TCS92542.1"/>
    </source>
</evidence>
<dbReference type="InterPro" id="IPR005531">
    <property type="entry name" value="Asp23"/>
</dbReference>
<comment type="function">
    <text evidence="1">May play a key role in alkaline pH tolerance.</text>
</comment>
<feature type="compositionally biased region" description="Basic and acidic residues" evidence="4">
    <location>
        <begin position="174"/>
        <end position="192"/>
    </location>
</feature>
<comment type="similarity">
    <text evidence="2">Belongs to the asp23 family.</text>
</comment>
<dbReference type="AlphaFoldDB" id="A0A4R3L039"/>
<proteinExistence type="inferred from homology"/>
<reference evidence="5 6" key="1">
    <citation type="submission" date="2019-03" db="EMBL/GenBank/DDBJ databases">
        <title>Genomic Encyclopedia of Type Strains, Phase IV (KMG-IV): sequencing the most valuable type-strain genomes for metagenomic binning, comparative biology and taxonomic classification.</title>
        <authorList>
            <person name="Goeker M."/>
        </authorList>
    </citation>
    <scope>NUCLEOTIDE SEQUENCE [LARGE SCALE GENOMIC DNA]</scope>
    <source>
        <strain evidence="5 6">DSM 45707</strain>
    </source>
</reference>
<dbReference type="PANTHER" id="PTHR34297:SF3">
    <property type="entry name" value="ALKALINE SHOCK PROTEIN 23"/>
    <property type="match status" value="1"/>
</dbReference>
<dbReference type="Proteomes" id="UP000294937">
    <property type="component" value="Unassembled WGS sequence"/>
</dbReference>
<dbReference type="EMBL" id="SMAG01000011">
    <property type="protein sequence ID" value="TCS92542.1"/>
    <property type="molecule type" value="Genomic_DNA"/>
</dbReference>
<protein>
    <recommendedName>
        <fullName evidence="3">Alkaline shock protein 23</fullName>
    </recommendedName>
</protein>
<feature type="region of interest" description="Disordered" evidence="4">
    <location>
        <begin position="173"/>
        <end position="192"/>
    </location>
</feature>
<gene>
    <name evidence="5" type="ORF">EDD58_1116</name>
</gene>
<comment type="caution">
    <text evidence="5">The sequence shown here is derived from an EMBL/GenBank/DDBJ whole genome shotgun (WGS) entry which is preliminary data.</text>
</comment>
<dbReference type="Pfam" id="PF03780">
    <property type="entry name" value="Asp23"/>
    <property type="match status" value="1"/>
</dbReference>
<dbReference type="PANTHER" id="PTHR34297">
    <property type="entry name" value="HYPOTHETICAL CYTOSOLIC PROTEIN-RELATED"/>
    <property type="match status" value="1"/>
</dbReference>
<evidence type="ECO:0000256" key="1">
    <source>
        <dbReference type="ARBA" id="ARBA00002561"/>
    </source>
</evidence>
<sequence length="192" mass="21415">MYWMPNIFCEESTGLVIYNLTIHPEQHWNHDSVPVHSPSGSMLVMLQLRRLSNERLVTTMAEKKITSSGLKFSADVIETIAGIAASEIEGIVAMSGGMVEGFAERLGRKNLSKGVSVELGEMEVAVDLKVIVEYGRNVPHLYKQVVESVEQAIENMTGLSVVEVNMFVEGVTLQEEKEEKQPKSTEPHRMIR</sequence>
<keyword evidence="6" id="KW-1185">Reference proteome</keyword>